<dbReference type="PROSITE" id="PS50082">
    <property type="entry name" value="WD_REPEATS_2"/>
    <property type="match status" value="3"/>
</dbReference>
<accession>A0A5C3MCU6</accession>
<dbReference type="Proteomes" id="UP000308652">
    <property type="component" value="Unassembled WGS sequence"/>
</dbReference>
<reference evidence="8 9" key="1">
    <citation type="journal article" date="2019" name="Nat. Ecol. Evol.">
        <title>Megaphylogeny resolves global patterns of mushroom evolution.</title>
        <authorList>
            <person name="Varga T."/>
            <person name="Krizsan K."/>
            <person name="Foldi C."/>
            <person name="Dima B."/>
            <person name="Sanchez-Garcia M."/>
            <person name="Sanchez-Ramirez S."/>
            <person name="Szollosi G.J."/>
            <person name="Szarkandi J.G."/>
            <person name="Papp V."/>
            <person name="Albert L."/>
            <person name="Andreopoulos W."/>
            <person name="Angelini C."/>
            <person name="Antonin V."/>
            <person name="Barry K.W."/>
            <person name="Bougher N.L."/>
            <person name="Buchanan P."/>
            <person name="Buyck B."/>
            <person name="Bense V."/>
            <person name="Catcheside P."/>
            <person name="Chovatia M."/>
            <person name="Cooper J."/>
            <person name="Damon W."/>
            <person name="Desjardin D."/>
            <person name="Finy P."/>
            <person name="Geml J."/>
            <person name="Haridas S."/>
            <person name="Hughes K."/>
            <person name="Justo A."/>
            <person name="Karasinski D."/>
            <person name="Kautmanova I."/>
            <person name="Kiss B."/>
            <person name="Kocsube S."/>
            <person name="Kotiranta H."/>
            <person name="LaButti K.M."/>
            <person name="Lechner B.E."/>
            <person name="Liimatainen K."/>
            <person name="Lipzen A."/>
            <person name="Lukacs Z."/>
            <person name="Mihaltcheva S."/>
            <person name="Morgado L.N."/>
            <person name="Niskanen T."/>
            <person name="Noordeloos M.E."/>
            <person name="Ohm R.A."/>
            <person name="Ortiz-Santana B."/>
            <person name="Ovrebo C."/>
            <person name="Racz N."/>
            <person name="Riley R."/>
            <person name="Savchenko A."/>
            <person name="Shiryaev A."/>
            <person name="Soop K."/>
            <person name="Spirin V."/>
            <person name="Szebenyi C."/>
            <person name="Tomsovsky M."/>
            <person name="Tulloss R.E."/>
            <person name="Uehling J."/>
            <person name="Grigoriev I.V."/>
            <person name="Vagvolgyi C."/>
            <person name="Papp T."/>
            <person name="Martin F.M."/>
            <person name="Miettinen O."/>
            <person name="Hibbett D.S."/>
            <person name="Nagy L.G."/>
        </authorList>
    </citation>
    <scope>NUCLEOTIDE SEQUENCE [LARGE SCALE GENOMIC DNA]</scope>
    <source>
        <strain evidence="8 9">CBS 166.37</strain>
    </source>
</reference>
<feature type="repeat" description="WD" evidence="6">
    <location>
        <begin position="329"/>
        <end position="351"/>
    </location>
</feature>
<dbReference type="InterPro" id="IPR019775">
    <property type="entry name" value="WD40_repeat_CS"/>
</dbReference>
<evidence type="ECO:0000256" key="4">
    <source>
        <dbReference type="ARBA" id="ARBA00022786"/>
    </source>
</evidence>
<feature type="region of interest" description="Disordered" evidence="7">
    <location>
        <begin position="1"/>
        <end position="25"/>
    </location>
</feature>
<evidence type="ECO:0000256" key="3">
    <source>
        <dbReference type="ARBA" id="ARBA00022737"/>
    </source>
</evidence>
<keyword evidence="3" id="KW-0677">Repeat</keyword>
<dbReference type="InterPro" id="IPR015943">
    <property type="entry name" value="WD40/YVTN_repeat-like_dom_sf"/>
</dbReference>
<dbReference type="InterPro" id="IPR001680">
    <property type="entry name" value="WD40_rpt"/>
</dbReference>
<evidence type="ECO:0000256" key="7">
    <source>
        <dbReference type="SAM" id="MobiDB-lite"/>
    </source>
</evidence>
<dbReference type="Pfam" id="PF00400">
    <property type="entry name" value="WD40"/>
    <property type="match status" value="3"/>
</dbReference>
<dbReference type="PROSITE" id="PS00678">
    <property type="entry name" value="WD_REPEATS_1"/>
    <property type="match status" value="1"/>
</dbReference>
<dbReference type="PRINTS" id="PR00320">
    <property type="entry name" value="GPROTEINBRPT"/>
</dbReference>
<dbReference type="InterPro" id="IPR051865">
    <property type="entry name" value="WD-repeat_CDT2_adapter"/>
</dbReference>
<comment type="similarity">
    <text evidence="5">Belongs to the WD repeat cdt2 family.</text>
</comment>
<feature type="repeat" description="WD" evidence="6">
    <location>
        <begin position="238"/>
        <end position="280"/>
    </location>
</feature>
<proteinExistence type="inferred from homology"/>
<dbReference type="EMBL" id="ML213591">
    <property type="protein sequence ID" value="TFK43204.1"/>
    <property type="molecule type" value="Genomic_DNA"/>
</dbReference>
<dbReference type="InterPro" id="IPR020472">
    <property type="entry name" value="WD40_PAC1"/>
</dbReference>
<dbReference type="PANTHER" id="PTHR22852">
    <property type="entry name" value="LETHAL 2 DENTICLELESS PROTEIN RETINOIC ACID-REGULATED NUCLEAR MATRIX-ASSOCIATED PROTEIN"/>
    <property type="match status" value="1"/>
</dbReference>
<evidence type="ECO:0000256" key="6">
    <source>
        <dbReference type="PROSITE-ProRule" id="PRU00221"/>
    </source>
</evidence>
<keyword evidence="2 6" id="KW-0853">WD repeat</keyword>
<dbReference type="GO" id="GO:0030674">
    <property type="term" value="F:protein-macromolecule adaptor activity"/>
    <property type="evidence" value="ECO:0007669"/>
    <property type="project" value="TreeGrafter"/>
</dbReference>
<organism evidence="8 9">
    <name type="scientific">Crucibulum laeve</name>
    <dbReference type="NCBI Taxonomy" id="68775"/>
    <lineage>
        <taxon>Eukaryota</taxon>
        <taxon>Fungi</taxon>
        <taxon>Dikarya</taxon>
        <taxon>Basidiomycota</taxon>
        <taxon>Agaricomycotina</taxon>
        <taxon>Agaricomycetes</taxon>
        <taxon>Agaricomycetidae</taxon>
        <taxon>Agaricales</taxon>
        <taxon>Agaricineae</taxon>
        <taxon>Nidulariaceae</taxon>
        <taxon>Crucibulum</taxon>
    </lineage>
</organism>
<name>A0A5C3MCU6_9AGAR</name>
<comment type="pathway">
    <text evidence="1">Protein modification; protein ubiquitination.</text>
</comment>
<dbReference type="Gene3D" id="2.130.10.10">
    <property type="entry name" value="YVTN repeat-like/Quinoprotein amine dehydrogenase"/>
    <property type="match status" value="2"/>
</dbReference>
<evidence type="ECO:0000313" key="9">
    <source>
        <dbReference type="Proteomes" id="UP000308652"/>
    </source>
</evidence>
<evidence type="ECO:0000313" key="8">
    <source>
        <dbReference type="EMBL" id="TFK43204.1"/>
    </source>
</evidence>
<sequence>MLPSPNSSPAHRVPLETRTNVTRTPQHQQKLFFNLLTPPTDKKLGKRPYPGRDQPLQKHIKLSHAGEDVRGVDDGFETDSDIDMEERVMMPVRRRHTSFRMHTGLISRPAGSFKPLEPSTLSILRSFVSSHKSDVFKCQSTSDNTHLTPPYACSYTRGAKLGGTPLLAVATEQGSVHILNTSRRKDWDTEPQRQTIQPHNNGIFDVKWNHDDTLLATCSGDRSTRISCAETGAITYVLRGHASTVKCAAWDPNHHDLLATGGRDGAVCLWDLRVGEVSGEEGIMVSQPVIIIPEAHEDMVKPKRPKKHIPVPRSVTGILYPESEPYGIVTSGSFDGILRYWDLRTSSSPRKSRSTKPKTPTALMTSPVDPTTLYGSRRPRGITSLTTGSGPTAGLVFAVGADARIHTYSLPSLTALPLTYSHENMQSNSFYVGLSVSPCGRWLASGGSGSVGSNFLFDVGGVARPGAVAQEGIELRGQIGEVGAVDWADDMLATCADDGTVRVWRPDIETYRKCQEDPKESKWEWSWSA</sequence>
<dbReference type="PROSITE" id="PS50294">
    <property type="entry name" value="WD_REPEATS_REGION"/>
    <property type="match status" value="1"/>
</dbReference>
<dbReference type="OrthoDB" id="2096344at2759"/>
<feature type="region of interest" description="Disordered" evidence="7">
    <location>
        <begin position="347"/>
        <end position="386"/>
    </location>
</feature>
<protein>
    <submittedName>
        <fullName evidence="8">WD40-repeat-containing domain protein</fullName>
    </submittedName>
</protein>
<dbReference type="PANTHER" id="PTHR22852:SF0">
    <property type="entry name" value="DENTICLELESS PROTEIN HOMOLOG"/>
    <property type="match status" value="1"/>
</dbReference>
<evidence type="ECO:0000256" key="1">
    <source>
        <dbReference type="ARBA" id="ARBA00004906"/>
    </source>
</evidence>
<keyword evidence="4" id="KW-0833">Ubl conjugation pathway</keyword>
<keyword evidence="9" id="KW-1185">Reference proteome</keyword>
<dbReference type="InterPro" id="IPR036322">
    <property type="entry name" value="WD40_repeat_dom_sf"/>
</dbReference>
<dbReference type="AlphaFoldDB" id="A0A5C3MCU6"/>
<dbReference type="GO" id="GO:0005634">
    <property type="term" value="C:nucleus"/>
    <property type="evidence" value="ECO:0007669"/>
    <property type="project" value="TreeGrafter"/>
</dbReference>
<dbReference type="SUPFAM" id="SSF50978">
    <property type="entry name" value="WD40 repeat-like"/>
    <property type="match status" value="1"/>
</dbReference>
<dbReference type="GO" id="GO:0043161">
    <property type="term" value="P:proteasome-mediated ubiquitin-dependent protein catabolic process"/>
    <property type="evidence" value="ECO:0007669"/>
    <property type="project" value="TreeGrafter"/>
</dbReference>
<feature type="repeat" description="WD" evidence="6">
    <location>
        <begin position="475"/>
        <end position="504"/>
    </location>
</feature>
<dbReference type="SMART" id="SM00320">
    <property type="entry name" value="WD40"/>
    <property type="match status" value="5"/>
</dbReference>
<dbReference type="STRING" id="68775.A0A5C3MCU6"/>
<gene>
    <name evidence="8" type="ORF">BDQ12DRAFT_709036</name>
</gene>
<evidence type="ECO:0000256" key="5">
    <source>
        <dbReference type="ARBA" id="ARBA00038344"/>
    </source>
</evidence>
<evidence type="ECO:0000256" key="2">
    <source>
        <dbReference type="ARBA" id="ARBA00022574"/>
    </source>
</evidence>